<sequence>MRKALLISNPGEAGEERYCDGVYVDVKNYIDFLTSPLGGSWYKSEIEHLDRPTSQQLRQKISSIPNLAYTMVIFCGHGYFSSNARSTILELRRGEEIDSLDLRINSSKRTILLDCCRRVHYEQLLERAMKAAICFAEPQLNAIMCRDYYDKCIDKCGNGIIVGHACQIGESAGENASIGGYYSSSLFSSADNWRNSTRPDLSQYYYSRSIVNIHNDASTLVTRLSGGNQNPNLEKPRSEPYFPFAVMA</sequence>
<evidence type="ECO:0000259" key="1">
    <source>
        <dbReference type="Pfam" id="PF00656"/>
    </source>
</evidence>
<proteinExistence type="predicted"/>
<accession>A0ABR9NZF5</accession>
<dbReference type="Pfam" id="PF00656">
    <property type="entry name" value="Peptidase_C14"/>
    <property type="match status" value="1"/>
</dbReference>
<keyword evidence="3" id="KW-1185">Reference proteome</keyword>
<evidence type="ECO:0000313" key="3">
    <source>
        <dbReference type="Proteomes" id="UP000618926"/>
    </source>
</evidence>
<feature type="domain" description="Peptidase C14 caspase" evidence="1">
    <location>
        <begin position="2"/>
        <end position="235"/>
    </location>
</feature>
<dbReference type="Proteomes" id="UP000618926">
    <property type="component" value="Unassembled WGS sequence"/>
</dbReference>
<organism evidence="2 3">
    <name type="scientific">Geobacter anodireducens</name>
    <dbReference type="NCBI Taxonomy" id="1340425"/>
    <lineage>
        <taxon>Bacteria</taxon>
        <taxon>Pseudomonadati</taxon>
        <taxon>Thermodesulfobacteriota</taxon>
        <taxon>Desulfuromonadia</taxon>
        <taxon>Geobacterales</taxon>
        <taxon>Geobacteraceae</taxon>
        <taxon>Geobacter</taxon>
    </lineage>
</organism>
<comment type="caution">
    <text evidence="2">The sequence shown here is derived from an EMBL/GenBank/DDBJ whole genome shotgun (WGS) entry which is preliminary data.</text>
</comment>
<reference evidence="2 3" key="1">
    <citation type="submission" date="2020-10" db="EMBL/GenBank/DDBJ databases">
        <title>Investigation of anaerobic biodegradation of phenanthrene by a sulfate-dependent Geobacter anodireducens strain PheS2.</title>
        <authorList>
            <person name="Zhang Z."/>
        </authorList>
    </citation>
    <scope>NUCLEOTIDE SEQUENCE [LARGE SCALE GENOMIC DNA]</scope>
    <source>
        <strain evidence="2 3">PheS2</strain>
    </source>
</reference>
<gene>
    <name evidence="2" type="ORF">IIE05_16990</name>
</gene>
<name>A0ABR9NZF5_9BACT</name>
<dbReference type="EMBL" id="JADBFD010000036">
    <property type="protein sequence ID" value="MBE2889656.1"/>
    <property type="molecule type" value="Genomic_DNA"/>
</dbReference>
<dbReference type="RefSeq" id="WP_192905997.1">
    <property type="nucleotide sequence ID" value="NZ_JADBFD010000036.1"/>
</dbReference>
<protein>
    <submittedName>
        <fullName evidence="2">Caspase family protein</fullName>
    </submittedName>
</protein>
<evidence type="ECO:0000313" key="2">
    <source>
        <dbReference type="EMBL" id="MBE2889656.1"/>
    </source>
</evidence>
<dbReference type="InterPro" id="IPR011600">
    <property type="entry name" value="Pept_C14_caspase"/>
</dbReference>